<sequence>MKRLKYLFIAFFITFFAFPSHEATAAEENSTMEVKLKNYLGNRTSAEITATGDYRTSRGEIFIKAGENLTMKVESAKLAVYKGSKKRDLMLLLR</sequence>
<gene>
    <name evidence="2" type="ORF">KEH51_05955</name>
</gene>
<reference evidence="2" key="1">
    <citation type="submission" date="2021-04" db="EMBL/GenBank/DDBJ databases">
        <title>Whole genome sequencing of Enterococci isolates from hospitalized patients.</title>
        <authorList>
            <person name="Ogoti B.M."/>
            <person name="Onyambu F.G."/>
        </authorList>
    </citation>
    <scope>NUCLEOTIDE SEQUENCE</scope>
    <source>
        <strain evidence="2">242</strain>
    </source>
</reference>
<dbReference type="EMBL" id="JAGTPW010000007">
    <property type="protein sequence ID" value="MBR8644347.1"/>
    <property type="molecule type" value="Genomic_DNA"/>
</dbReference>
<evidence type="ECO:0000256" key="1">
    <source>
        <dbReference type="SAM" id="SignalP"/>
    </source>
</evidence>
<organism evidence="2 3">
    <name type="scientific">Peribacillus frigoritolerans</name>
    <dbReference type="NCBI Taxonomy" id="450367"/>
    <lineage>
        <taxon>Bacteria</taxon>
        <taxon>Bacillati</taxon>
        <taxon>Bacillota</taxon>
        <taxon>Bacilli</taxon>
        <taxon>Bacillales</taxon>
        <taxon>Bacillaceae</taxon>
        <taxon>Peribacillus</taxon>
    </lineage>
</organism>
<name>A0A941FPZ1_9BACI</name>
<accession>A0A941FPZ1</accession>
<keyword evidence="1" id="KW-0732">Signal</keyword>
<proteinExistence type="predicted"/>
<feature type="chain" id="PRO_5036861051" evidence="1">
    <location>
        <begin position="26"/>
        <end position="94"/>
    </location>
</feature>
<protein>
    <submittedName>
        <fullName evidence="2">Uncharacterized protein</fullName>
    </submittedName>
</protein>
<comment type="caution">
    <text evidence="2">The sequence shown here is derived from an EMBL/GenBank/DDBJ whole genome shotgun (WGS) entry which is preliminary data.</text>
</comment>
<evidence type="ECO:0000313" key="3">
    <source>
        <dbReference type="Proteomes" id="UP000680045"/>
    </source>
</evidence>
<feature type="signal peptide" evidence="1">
    <location>
        <begin position="1"/>
        <end position="25"/>
    </location>
</feature>
<dbReference type="AlphaFoldDB" id="A0A941FPZ1"/>
<dbReference type="Proteomes" id="UP000680045">
    <property type="component" value="Unassembled WGS sequence"/>
</dbReference>
<evidence type="ECO:0000313" key="2">
    <source>
        <dbReference type="EMBL" id="MBR8644347.1"/>
    </source>
</evidence>